<evidence type="ECO:0000259" key="1">
    <source>
        <dbReference type="Pfam" id="PF00535"/>
    </source>
</evidence>
<dbReference type="PANTHER" id="PTHR22916:SF64">
    <property type="entry name" value="TRANSFERASE, PUTATIVE-RELATED"/>
    <property type="match status" value="1"/>
</dbReference>
<proteinExistence type="predicted"/>
<organism evidence="2 3">
    <name type="scientific">Alistipes finegoldii</name>
    <dbReference type="NCBI Taxonomy" id="214856"/>
    <lineage>
        <taxon>Bacteria</taxon>
        <taxon>Pseudomonadati</taxon>
        <taxon>Bacteroidota</taxon>
        <taxon>Bacteroidia</taxon>
        <taxon>Bacteroidales</taxon>
        <taxon>Rikenellaceae</taxon>
        <taxon>Alistipes</taxon>
    </lineage>
</organism>
<dbReference type="InterPro" id="IPR029044">
    <property type="entry name" value="Nucleotide-diphossugar_trans"/>
</dbReference>
<dbReference type="CDD" id="cd00761">
    <property type="entry name" value="Glyco_tranf_GTA_type"/>
    <property type="match status" value="1"/>
</dbReference>
<sequence>MKKISIIIPLYNLEGLIGKCIASALDQDLPPEEYEVIVVDDGSTDGSLAAAQRAACGHANVQVHAKHNEGVSLARNYGTKRAAGRYVMYVDADDYLSPSVLGGLTQIMDRERLDMLCFDMAGVDEHGGDLPLWSDGLFARGGGEVQSGRDFLRRDCFLPMACAYLYDRAMLERHGLGMLPMRHEDEEFTPRAIYFAKRIRYVPIRAYNYLQHNGSFMGSYDPQHRWDFVRAMKSLTGFAARIEESDPEGARLMRLHVGKTMFFACKQTILGRQGNAREMLRDARQQGVMPLAFRRYNFRHFLINRAPALFVLYYRLHKRR</sequence>
<feature type="domain" description="Glycosyltransferase 2-like" evidence="1">
    <location>
        <begin position="5"/>
        <end position="128"/>
    </location>
</feature>
<evidence type="ECO:0000313" key="2">
    <source>
        <dbReference type="EMBL" id="GKI17528.1"/>
    </source>
</evidence>
<gene>
    <name evidence="2" type="ORF">CE91St16_04360</name>
</gene>
<dbReference type="SUPFAM" id="SSF53448">
    <property type="entry name" value="Nucleotide-diphospho-sugar transferases"/>
    <property type="match status" value="1"/>
</dbReference>
<dbReference type="Gene3D" id="3.90.550.10">
    <property type="entry name" value="Spore Coat Polysaccharide Biosynthesis Protein SpsA, Chain A"/>
    <property type="match status" value="1"/>
</dbReference>
<protein>
    <recommendedName>
        <fullName evidence="1">Glycosyltransferase 2-like domain-containing protein</fullName>
    </recommendedName>
</protein>
<dbReference type="Proteomes" id="UP001055105">
    <property type="component" value="Unassembled WGS sequence"/>
</dbReference>
<dbReference type="GO" id="GO:0016758">
    <property type="term" value="F:hexosyltransferase activity"/>
    <property type="evidence" value="ECO:0007669"/>
    <property type="project" value="UniProtKB-ARBA"/>
</dbReference>
<reference evidence="2" key="1">
    <citation type="submission" date="2022-01" db="EMBL/GenBank/DDBJ databases">
        <title>Novel bile acid biosynthetic pathways are enriched in the microbiome of centenarians.</title>
        <authorList>
            <person name="Sato Y."/>
            <person name="Atarashi K."/>
            <person name="Plichta R.D."/>
            <person name="Arai Y."/>
            <person name="Sasajima S."/>
            <person name="Kearney M.S."/>
            <person name="Suda W."/>
            <person name="Takeshita K."/>
            <person name="Sasaki T."/>
            <person name="Okamoto S."/>
            <person name="Skelly N.A."/>
            <person name="Okamura Y."/>
            <person name="Vlamakis H."/>
            <person name="Li Y."/>
            <person name="Tanoue T."/>
            <person name="Takei H."/>
            <person name="Nittono H."/>
            <person name="Narushima S."/>
            <person name="Irie J."/>
            <person name="Itoh H."/>
            <person name="Moriya K."/>
            <person name="Sugiura Y."/>
            <person name="Suematsu M."/>
            <person name="Moritoki N."/>
            <person name="Shibata S."/>
            <person name="Littman R.D."/>
            <person name="Fischbach A.M."/>
            <person name="Uwamino Y."/>
            <person name="Inoue T."/>
            <person name="Honda A."/>
            <person name="Hattori M."/>
            <person name="Murai T."/>
            <person name="Xavier J.R."/>
            <person name="Hirose N."/>
            <person name="Honda K."/>
        </authorList>
    </citation>
    <scope>NUCLEOTIDE SEQUENCE</scope>
    <source>
        <strain evidence="2">CE91-St16</strain>
    </source>
</reference>
<accession>A0AA37P3F3</accession>
<dbReference type="RefSeq" id="WP_244076001.1">
    <property type="nucleotide sequence ID" value="NZ_AP025581.1"/>
</dbReference>
<evidence type="ECO:0000313" key="3">
    <source>
        <dbReference type="Proteomes" id="UP001055105"/>
    </source>
</evidence>
<dbReference type="EMBL" id="BQOL01000001">
    <property type="protein sequence ID" value="GKI17528.1"/>
    <property type="molecule type" value="Genomic_DNA"/>
</dbReference>
<name>A0AA37P3F3_9BACT</name>
<dbReference type="InterPro" id="IPR001173">
    <property type="entry name" value="Glyco_trans_2-like"/>
</dbReference>
<dbReference type="AlphaFoldDB" id="A0AA37P3F3"/>
<dbReference type="PANTHER" id="PTHR22916">
    <property type="entry name" value="GLYCOSYLTRANSFERASE"/>
    <property type="match status" value="1"/>
</dbReference>
<comment type="caution">
    <text evidence="2">The sequence shown here is derived from an EMBL/GenBank/DDBJ whole genome shotgun (WGS) entry which is preliminary data.</text>
</comment>
<dbReference type="Pfam" id="PF00535">
    <property type="entry name" value="Glycos_transf_2"/>
    <property type="match status" value="1"/>
</dbReference>